<dbReference type="GO" id="GO:0004518">
    <property type="term" value="F:nuclease activity"/>
    <property type="evidence" value="ECO:0007669"/>
    <property type="project" value="InterPro"/>
</dbReference>
<dbReference type="PATRIC" id="fig|1229909.8.peg.617"/>
<evidence type="ECO:0000259" key="1">
    <source>
        <dbReference type="PROSITE" id="PS51658"/>
    </source>
</evidence>
<dbReference type="HOGENOM" id="CLU_1782437_0_0_2"/>
<keyword evidence="3" id="KW-1185">Reference proteome</keyword>
<dbReference type="Proteomes" id="UP000006100">
    <property type="component" value="Chromosome"/>
</dbReference>
<gene>
    <name evidence="2" type="ORF">NSED_02905</name>
</gene>
<accession>K0BBE6</accession>
<dbReference type="EMBL" id="CP003843">
    <property type="protein sequence ID" value="AFS82387.1"/>
    <property type="molecule type" value="Genomic_DNA"/>
</dbReference>
<evidence type="ECO:0000313" key="3">
    <source>
        <dbReference type="Proteomes" id="UP000006100"/>
    </source>
</evidence>
<organism evidence="2 3">
    <name type="scientific">Candidatus Nitrosopumilus sediminis</name>
    <dbReference type="NCBI Taxonomy" id="1229909"/>
    <lineage>
        <taxon>Archaea</taxon>
        <taxon>Nitrososphaerota</taxon>
        <taxon>Nitrososphaeria</taxon>
        <taxon>Nitrosopumilales</taxon>
        <taxon>Nitrosopumilaceae</taxon>
        <taxon>Nitrosopumilus</taxon>
    </lineage>
</organism>
<dbReference type="AlphaFoldDB" id="K0BBE6"/>
<proteinExistence type="predicted"/>
<feature type="domain" description="BFN" evidence="1">
    <location>
        <begin position="5"/>
        <end position="138"/>
    </location>
</feature>
<reference evidence="2 3" key="1">
    <citation type="journal article" date="2012" name="J. Bacteriol.">
        <title>Draft Genome Sequence of an Ammonia-Oxidizing Archaeon, "Candidatus Nitrosopumilus sediminis" AR2, from Svalbard in the Arctic Circle.</title>
        <authorList>
            <person name="Park S.J."/>
            <person name="Kim J.G."/>
            <person name="Jung M.Y."/>
            <person name="Kim S.J."/>
            <person name="Cha I.T."/>
            <person name="Ghai R."/>
            <person name="Martin-Cuadrado A.B."/>
            <person name="Rodriguez-Valera F."/>
            <person name="Rhee S.K."/>
        </authorList>
    </citation>
    <scope>NUCLEOTIDE SEQUENCE [LARGE SCALE GENOMIC DNA]</scope>
    <source>
        <strain evidence="2 3">AR2</strain>
    </source>
</reference>
<dbReference type="RefSeq" id="WP_014964759.1">
    <property type="nucleotide sequence ID" value="NC_018656.1"/>
</dbReference>
<dbReference type="KEGG" id="nir:NSED_02905"/>
<sequence length="142" mass="16252">MKIDEIDTNYETVKVDQIGILDSQTGAVLLKDEKVEFVMSGFSSEVARIISNFVDGKRDDPPTIYRLVEQICEENEILLVKVKIYESGGIFRANLYFTGKKDMVFRNFRASDAIALATYYNIPILVRKSMLKDIEKSKIEKN</sequence>
<dbReference type="eggNOG" id="arCOG01759">
    <property type="taxonomic scope" value="Archaea"/>
</dbReference>
<dbReference type="PROSITE" id="PS51658">
    <property type="entry name" value="BFN"/>
    <property type="match status" value="1"/>
</dbReference>
<evidence type="ECO:0000313" key="2">
    <source>
        <dbReference type="EMBL" id="AFS82387.1"/>
    </source>
</evidence>
<dbReference type="GeneID" id="13697597"/>
<dbReference type="OrthoDB" id="9086at2157"/>
<dbReference type="Gene3D" id="3.10.690.10">
    <property type="entry name" value="Bifunctional nuclease domain"/>
    <property type="match status" value="1"/>
</dbReference>
<dbReference type="Pfam" id="PF02577">
    <property type="entry name" value="BFN_dom"/>
    <property type="match status" value="1"/>
</dbReference>
<dbReference type="InterPro" id="IPR036104">
    <property type="entry name" value="BFN_sf"/>
</dbReference>
<name>K0BBE6_9ARCH</name>
<dbReference type="SUPFAM" id="SSF103256">
    <property type="entry name" value="Hypothetical protein TM0160"/>
    <property type="match status" value="1"/>
</dbReference>
<dbReference type="InterPro" id="IPR003729">
    <property type="entry name" value="Bi_nuclease_dom"/>
</dbReference>
<protein>
    <recommendedName>
        <fullName evidence="1">BFN domain-containing protein</fullName>
    </recommendedName>
</protein>